<dbReference type="InterPro" id="IPR009003">
    <property type="entry name" value="Peptidase_S1_PA"/>
</dbReference>
<dbReference type="InterPro" id="IPR043504">
    <property type="entry name" value="Peptidase_S1_PA_chymotrypsin"/>
</dbReference>
<dbReference type="PANTHER" id="PTHR15462">
    <property type="entry name" value="SERINE PROTEASE"/>
    <property type="match status" value="1"/>
</dbReference>
<keyword evidence="1 3" id="KW-0732">Signal</keyword>
<proteinExistence type="predicted"/>
<evidence type="ECO:0000313" key="5">
    <source>
        <dbReference type="Proteomes" id="UP000245697"/>
    </source>
</evidence>
<keyword evidence="5" id="KW-1185">Reference proteome</keyword>
<accession>A0A316FPW6</accession>
<feature type="region of interest" description="Disordered" evidence="2">
    <location>
        <begin position="26"/>
        <end position="48"/>
    </location>
</feature>
<comment type="caution">
    <text evidence="4">The sequence shown here is derived from an EMBL/GenBank/DDBJ whole genome shotgun (WGS) entry which is preliminary data.</text>
</comment>
<dbReference type="AlphaFoldDB" id="A0A316FPW6"/>
<dbReference type="RefSeq" id="WP_158319435.1">
    <property type="nucleotide sequence ID" value="NZ_BONA01000071.1"/>
</dbReference>
<protein>
    <submittedName>
        <fullName evidence="4">Trypsin</fullName>
    </submittedName>
</protein>
<dbReference type="OrthoDB" id="5121599at2"/>
<reference evidence="4 5" key="1">
    <citation type="submission" date="2018-05" db="EMBL/GenBank/DDBJ databases">
        <title>Genomic Encyclopedia of Archaeal and Bacterial Type Strains, Phase II (KMG-II): from individual species to whole genera.</title>
        <authorList>
            <person name="Goeker M."/>
        </authorList>
    </citation>
    <scope>NUCLEOTIDE SEQUENCE [LARGE SCALE GENOMIC DNA]</scope>
    <source>
        <strain evidence="4 5">DSM 45184</strain>
    </source>
</reference>
<feature type="signal peptide" evidence="3">
    <location>
        <begin position="1"/>
        <end position="28"/>
    </location>
</feature>
<feature type="chain" id="PRO_5016353182" evidence="3">
    <location>
        <begin position="29"/>
        <end position="337"/>
    </location>
</feature>
<name>A0A316FPW6_9ACTN</name>
<dbReference type="SUPFAM" id="SSF50494">
    <property type="entry name" value="Trypsin-like serine proteases"/>
    <property type="match status" value="1"/>
</dbReference>
<organism evidence="4 5">
    <name type="scientific">Actinoplanes xinjiangensis</name>
    <dbReference type="NCBI Taxonomy" id="512350"/>
    <lineage>
        <taxon>Bacteria</taxon>
        <taxon>Bacillati</taxon>
        <taxon>Actinomycetota</taxon>
        <taxon>Actinomycetes</taxon>
        <taxon>Micromonosporales</taxon>
        <taxon>Micromonosporaceae</taxon>
        <taxon>Actinoplanes</taxon>
    </lineage>
</organism>
<dbReference type="Gene3D" id="2.40.10.10">
    <property type="entry name" value="Trypsin-like serine proteases"/>
    <property type="match status" value="2"/>
</dbReference>
<evidence type="ECO:0000313" key="4">
    <source>
        <dbReference type="EMBL" id="PWK40549.1"/>
    </source>
</evidence>
<gene>
    <name evidence="4" type="ORF">BC793_119157</name>
</gene>
<sequence>MRTRTLFAGITAALTAVTVLTAPAPALAGTDPASRASSVARAAGTSGTDAATIQKTVGAYWTAERMARAIPVDAPDVPVKSEKPAPVPTGPVSTVAPAQPSKKPGVNAGRNARPDASAAAINASPTVGKVFYHNPGDGSDYVCSGSAVNSASKNVVSTAGHCVYDPDNDNWMDNWVFVPYYDHGSRPYDTWYAAQLTTFNGWFDDGDHDWDVAFVNVWRTAGTRLVDRVGGNGLAFNLADDVYVTVIGYPAEDPFDGEWQYYCQGNIYPRWFSDQVGFDCLLTAGASGGPFLYDYDNSSLLGYVNGVVSNGPPETSYSPYFDTDVQNLYNLVASYTT</sequence>
<dbReference type="Proteomes" id="UP000245697">
    <property type="component" value="Unassembled WGS sequence"/>
</dbReference>
<feature type="region of interest" description="Disordered" evidence="2">
    <location>
        <begin position="74"/>
        <end position="112"/>
    </location>
</feature>
<evidence type="ECO:0000256" key="3">
    <source>
        <dbReference type="SAM" id="SignalP"/>
    </source>
</evidence>
<dbReference type="EMBL" id="QGGR01000019">
    <property type="protein sequence ID" value="PWK40549.1"/>
    <property type="molecule type" value="Genomic_DNA"/>
</dbReference>
<evidence type="ECO:0000256" key="2">
    <source>
        <dbReference type="SAM" id="MobiDB-lite"/>
    </source>
</evidence>
<evidence type="ECO:0000256" key="1">
    <source>
        <dbReference type="ARBA" id="ARBA00022729"/>
    </source>
</evidence>
<dbReference type="InterPro" id="IPR050966">
    <property type="entry name" value="Glutamyl_endopeptidase"/>
</dbReference>